<keyword evidence="4" id="KW-0540">Nuclease</keyword>
<evidence type="ECO:0000256" key="6">
    <source>
        <dbReference type="ARBA" id="ARBA00022801"/>
    </source>
</evidence>
<dbReference type="CDD" id="cd01647">
    <property type="entry name" value="RT_LTR"/>
    <property type="match status" value="1"/>
</dbReference>
<dbReference type="Gene3D" id="3.30.70.270">
    <property type="match status" value="2"/>
</dbReference>
<keyword evidence="1" id="KW-0645">Protease</keyword>
<dbReference type="Pfam" id="PF00078">
    <property type="entry name" value="RVT_1"/>
    <property type="match status" value="1"/>
</dbReference>
<comment type="caution">
    <text evidence="9">The sequence shown here is derived from an EMBL/GenBank/DDBJ whole genome shotgun (WGS) entry which is preliminary data.</text>
</comment>
<feature type="domain" description="Reverse transcriptase" evidence="8">
    <location>
        <begin position="1"/>
        <end position="112"/>
    </location>
</feature>
<reference evidence="9" key="1">
    <citation type="submission" date="2018-05" db="EMBL/GenBank/DDBJ databases">
        <title>Draft genome of Mucuna pruriens seed.</title>
        <authorList>
            <person name="Nnadi N.E."/>
            <person name="Vos R."/>
            <person name="Hasami M.H."/>
            <person name="Devisetty U.K."/>
            <person name="Aguiy J.C."/>
        </authorList>
    </citation>
    <scope>NUCLEOTIDE SEQUENCE [LARGE SCALE GENOMIC DNA]</scope>
    <source>
        <strain evidence="9">JCA_2017</strain>
    </source>
</reference>
<dbReference type="Pfam" id="PF17919">
    <property type="entry name" value="RT_RNaseH_2"/>
    <property type="match status" value="1"/>
</dbReference>
<dbReference type="InterPro" id="IPR051320">
    <property type="entry name" value="Viral_Replic_Matur_Polypro"/>
</dbReference>
<name>A0A371GCA5_MUCPR</name>
<evidence type="ECO:0000256" key="7">
    <source>
        <dbReference type="ARBA" id="ARBA00022918"/>
    </source>
</evidence>
<organism evidence="9 10">
    <name type="scientific">Mucuna pruriens</name>
    <name type="common">Velvet bean</name>
    <name type="synonym">Dolichos pruriens</name>
    <dbReference type="NCBI Taxonomy" id="157652"/>
    <lineage>
        <taxon>Eukaryota</taxon>
        <taxon>Viridiplantae</taxon>
        <taxon>Streptophyta</taxon>
        <taxon>Embryophyta</taxon>
        <taxon>Tracheophyta</taxon>
        <taxon>Spermatophyta</taxon>
        <taxon>Magnoliopsida</taxon>
        <taxon>eudicotyledons</taxon>
        <taxon>Gunneridae</taxon>
        <taxon>Pentapetalae</taxon>
        <taxon>rosids</taxon>
        <taxon>fabids</taxon>
        <taxon>Fabales</taxon>
        <taxon>Fabaceae</taxon>
        <taxon>Papilionoideae</taxon>
        <taxon>50 kb inversion clade</taxon>
        <taxon>NPAAA clade</taxon>
        <taxon>indigoferoid/millettioid clade</taxon>
        <taxon>Phaseoleae</taxon>
        <taxon>Mucuna</taxon>
    </lineage>
</organism>
<evidence type="ECO:0000256" key="1">
    <source>
        <dbReference type="ARBA" id="ARBA00022670"/>
    </source>
</evidence>
<dbReference type="GO" id="GO:0003964">
    <property type="term" value="F:RNA-directed DNA polymerase activity"/>
    <property type="evidence" value="ECO:0007669"/>
    <property type="project" value="UniProtKB-KW"/>
</dbReference>
<dbReference type="PANTHER" id="PTHR33064:SF37">
    <property type="entry name" value="RIBONUCLEASE H"/>
    <property type="match status" value="1"/>
</dbReference>
<evidence type="ECO:0000256" key="2">
    <source>
        <dbReference type="ARBA" id="ARBA00022679"/>
    </source>
</evidence>
<dbReference type="GO" id="GO:0004519">
    <property type="term" value="F:endonuclease activity"/>
    <property type="evidence" value="ECO:0007669"/>
    <property type="project" value="UniProtKB-KW"/>
</dbReference>
<proteinExistence type="predicted"/>
<dbReference type="PROSITE" id="PS50878">
    <property type="entry name" value="RT_POL"/>
    <property type="match status" value="1"/>
</dbReference>
<keyword evidence="7" id="KW-0695">RNA-directed DNA polymerase</keyword>
<keyword evidence="6" id="KW-0378">Hydrolase</keyword>
<feature type="non-terminal residue" evidence="9">
    <location>
        <position position="1"/>
    </location>
</feature>
<evidence type="ECO:0000256" key="4">
    <source>
        <dbReference type="ARBA" id="ARBA00022722"/>
    </source>
</evidence>
<dbReference type="InterPro" id="IPR000477">
    <property type="entry name" value="RT_dom"/>
</dbReference>
<sequence>MKSGYYQIGVREQDRYKTAFVVPFGHYEWNVMPQGLKNAPSEFQNIMNNIFNQYMDFSLVYLDDVLIFSKNINQHIEHLEKFINIIKENCLLVSEKKIKIFQTKIRFLGFEICQGTIKPIQRSIEFAEKFLGCINYIADFIPNIRTKCAPIYKRLRKNPPEWDEEMTKAIIRIKNLVKRLPCLGIPYPKANIIVETDASDLGYGGILKQKLP</sequence>
<dbReference type="FunFam" id="3.10.10.10:FF:000007">
    <property type="entry name" value="Retrovirus-related Pol polyprotein from transposon 17.6-like Protein"/>
    <property type="match status" value="1"/>
</dbReference>
<dbReference type="Proteomes" id="UP000257109">
    <property type="component" value="Unassembled WGS sequence"/>
</dbReference>
<dbReference type="GO" id="GO:0008233">
    <property type="term" value="F:peptidase activity"/>
    <property type="evidence" value="ECO:0007669"/>
    <property type="project" value="UniProtKB-KW"/>
</dbReference>
<dbReference type="SUPFAM" id="SSF56672">
    <property type="entry name" value="DNA/RNA polymerases"/>
    <property type="match status" value="1"/>
</dbReference>
<evidence type="ECO:0000259" key="8">
    <source>
        <dbReference type="PROSITE" id="PS50878"/>
    </source>
</evidence>
<protein>
    <recommendedName>
        <fullName evidence="8">Reverse transcriptase domain-containing protein</fullName>
    </recommendedName>
</protein>
<evidence type="ECO:0000256" key="3">
    <source>
        <dbReference type="ARBA" id="ARBA00022695"/>
    </source>
</evidence>
<dbReference type="InterPro" id="IPR041577">
    <property type="entry name" value="RT_RNaseH_2"/>
</dbReference>
<dbReference type="GO" id="GO:0006508">
    <property type="term" value="P:proteolysis"/>
    <property type="evidence" value="ECO:0007669"/>
    <property type="project" value="UniProtKB-KW"/>
</dbReference>
<evidence type="ECO:0000256" key="5">
    <source>
        <dbReference type="ARBA" id="ARBA00022759"/>
    </source>
</evidence>
<dbReference type="Gene3D" id="3.10.10.10">
    <property type="entry name" value="HIV Type 1 Reverse Transcriptase, subunit A, domain 1"/>
    <property type="match status" value="1"/>
</dbReference>
<keyword evidence="3" id="KW-0548">Nucleotidyltransferase</keyword>
<dbReference type="AlphaFoldDB" id="A0A371GCA5"/>
<keyword evidence="10" id="KW-1185">Reference proteome</keyword>
<dbReference type="FunFam" id="3.30.70.270:FF:000003">
    <property type="entry name" value="Transposon Ty3-G Gag-Pol polyprotein"/>
    <property type="match status" value="1"/>
</dbReference>
<dbReference type="PANTHER" id="PTHR33064">
    <property type="entry name" value="POL PROTEIN"/>
    <property type="match status" value="1"/>
</dbReference>
<dbReference type="InterPro" id="IPR043128">
    <property type="entry name" value="Rev_trsase/Diguanyl_cyclase"/>
</dbReference>
<evidence type="ECO:0000313" key="10">
    <source>
        <dbReference type="Proteomes" id="UP000257109"/>
    </source>
</evidence>
<dbReference type="OrthoDB" id="1401424at2759"/>
<keyword evidence="2" id="KW-0808">Transferase</keyword>
<accession>A0A371GCA5</accession>
<evidence type="ECO:0000313" key="9">
    <source>
        <dbReference type="EMBL" id="RDX88197.1"/>
    </source>
</evidence>
<dbReference type="EMBL" id="QJKJ01006020">
    <property type="protein sequence ID" value="RDX88197.1"/>
    <property type="molecule type" value="Genomic_DNA"/>
</dbReference>
<dbReference type="InterPro" id="IPR043502">
    <property type="entry name" value="DNA/RNA_pol_sf"/>
</dbReference>
<gene>
    <name evidence="9" type="ORF">CR513_30244</name>
</gene>
<keyword evidence="5" id="KW-0255">Endonuclease</keyword>